<reference evidence="7 8" key="1">
    <citation type="submission" date="2019-03" db="EMBL/GenBank/DDBJ databases">
        <title>Genomic Encyclopedia of Type Strains, Phase IV (KMG-IV): sequencing the most valuable type-strain genomes for metagenomic binning, comparative biology and taxonomic classification.</title>
        <authorList>
            <person name="Goeker M."/>
        </authorList>
    </citation>
    <scope>NUCLEOTIDE SEQUENCE [LARGE SCALE GENOMIC DNA]</scope>
    <source>
        <strain evidence="7 8">DSM 4868</strain>
    </source>
</reference>
<evidence type="ECO:0000313" key="7">
    <source>
        <dbReference type="EMBL" id="TCO72359.1"/>
    </source>
</evidence>
<dbReference type="PANTHER" id="PTHR43531">
    <property type="entry name" value="PROTEIN ICFG"/>
    <property type="match status" value="1"/>
</dbReference>
<dbReference type="InterPro" id="IPR051310">
    <property type="entry name" value="MCP_chemotaxis"/>
</dbReference>
<evidence type="ECO:0000259" key="5">
    <source>
        <dbReference type="PROSITE" id="PS50111"/>
    </source>
</evidence>
<dbReference type="Proteomes" id="UP000295142">
    <property type="component" value="Unassembled WGS sequence"/>
</dbReference>
<keyword evidence="1" id="KW-0145">Chemotaxis</keyword>
<evidence type="ECO:0000256" key="3">
    <source>
        <dbReference type="PROSITE-ProRule" id="PRU00284"/>
    </source>
</evidence>
<keyword evidence="8" id="KW-1185">Reference proteome</keyword>
<accession>A0A4R2KNI2</accession>
<comment type="similarity">
    <text evidence="2">Belongs to the methyl-accepting chemotaxis (MCP) protein family.</text>
</comment>
<dbReference type="GO" id="GO:0006935">
    <property type="term" value="P:chemotaxis"/>
    <property type="evidence" value="ECO:0007669"/>
    <property type="project" value="UniProtKB-KW"/>
</dbReference>
<feature type="transmembrane region" description="Helical" evidence="4">
    <location>
        <begin position="146"/>
        <end position="167"/>
    </location>
</feature>
<dbReference type="SUPFAM" id="SSF58104">
    <property type="entry name" value="Methyl-accepting chemotaxis protein (MCP) signaling domain"/>
    <property type="match status" value="1"/>
</dbReference>
<dbReference type="PROSITE" id="PS50885">
    <property type="entry name" value="HAMP"/>
    <property type="match status" value="1"/>
</dbReference>
<dbReference type="AlphaFoldDB" id="A0A4R2KNI2"/>
<dbReference type="PANTHER" id="PTHR43531:SF11">
    <property type="entry name" value="METHYL-ACCEPTING CHEMOTAXIS PROTEIN 3"/>
    <property type="match status" value="1"/>
</dbReference>
<feature type="transmembrane region" description="Helical" evidence="4">
    <location>
        <begin position="66"/>
        <end position="87"/>
    </location>
</feature>
<dbReference type="Pfam" id="PF00015">
    <property type="entry name" value="MCPsignal"/>
    <property type="match status" value="1"/>
</dbReference>
<feature type="transmembrane region" description="Helical" evidence="4">
    <location>
        <begin position="28"/>
        <end position="54"/>
    </location>
</feature>
<dbReference type="PROSITE" id="PS50111">
    <property type="entry name" value="CHEMOTAXIS_TRANSDUC_2"/>
    <property type="match status" value="1"/>
</dbReference>
<dbReference type="RefSeq" id="WP_132542862.1">
    <property type="nucleotide sequence ID" value="NZ_SLWW01000004.1"/>
</dbReference>
<name>A0A4R2KNI2_9RHOB</name>
<organism evidence="7 8">
    <name type="scientific">Rhodovulum euryhalinum</name>
    <dbReference type="NCBI Taxonomy" id="35805"/>
    <lineage>
        <taxon>Bacteria</taxon>
        <taxon>Pseudomonadati</taxon>
        <taxon>Pseudomonadota</taxon>
        <taxon>Alphaproteobacteria</taxon>
        <taxon>Rhodobacterales</taxon>
        <taxon>Paracoccaceae</taxon>
        <taxon>Rhodovulum</taxon>
    </lineage>
</organism>
<keyword evidence="3" id="KW-0807">Transducer</keyword>
<dbReference type="InterPro" id="IPR004089">
    <property type="entry name" value="MCPsignal_dom"/>
</dbReference>
<dbReference type="GO" id="GO:0016020">
    <property type="term" value="C:membrane"/>
    <property type="evidence" value="ECO:0007669"/>
    <property type="project" value="InterPro"/>
</dbReference>
<evidence type="ECO:0000256" key="1">
    <source>
        <dbReference type="ARBA" id="ARBA00022500"/>
    </source>
</evidence>
<feature type="transmembrane region" description="Helical" evidence="4">
    <location>
        <begin position="107"/>
        <end position="134"/>
    </location>
</feature>
<feature type="domain" description="HAMP" evidence="6">
    <location>
        <begin position="206"/>
        <end position="252"/>
    </location>
</feature>
<evidence type="ECO:0000259" key="6">
    <source>
        <dbReference type="PROSITE" id="PS50885"/>
    </source>
</evidence>
<dbReference type="EMBL" id="SLWW01000004">
    <property type="protein sequence ID" value="TCO72359.1"/>
    <property type="molecule type" value="Genomic_DNA"/>
</dbReference>
<dbReference type="Gene3D" id="1.10.287.950">
    <property type="entry name" value="Methyl-accepting chemotaxis protein"/>
    <property type="match status" value="1"/>
</dbReference>
<dbReference type="SMART" id="SM00283">
    <property type="entry name" value="MA"/>
    <property type="match status" value="1"/>
</dbReference>
<keyword evidence="4" id="KW-1133">Transmembrane helix</keyword>
<sequence length="517" mass="52365">MTTDDLTAEHGVCKLAERVLVFMVPVPVIAAGVAGNAMLPVLVLAALLGGAGVIARQTRSAWRREVIATALIGQSALFTAALAGHAWQIDSHMMFFALLAVVSTMRSVPALILACAVTAVHHLSLSFLMPALVYPSADLAANLARTVLHGAIVVIEGAILTLSMLHAQRQRAALVTNQAAAEALACEAEAARLAGERAGADTDLVVETLSKALERLAAGDLHCAIAAPLPAAHEALRQDFNTAVAMLSDSLGGAVAAAADVHREAAAIADAAGNVASRVEGQAQDVTEVARALSDLAASLSETADGVHEVSDGAAAASRNAAEAATVVRDAIGAMALIETSSGEISSIIQVIDDISFQTSLLALNAGIEAARAGEAGKSFAVVASEVRALAQSTSNAARDIKTLIQTSAGHVANGADLVARAGSALDGIGVEIDQASHRVATINQAARAQSEALSEMNGTVARIDQSLQTNAALAEEMSAMGSRMARGAGALNGALSGFVLQGDAAQPLALRARAVA</sequence>
<dbReference type="GO" id="GO:0004888">
    <property type="term" value="F:transmembrane signaling receptor activity"/>
    <property type="evidence" value="ECO:0007669"/>
    <property type="project" value="InterPro"/>
</dbReference>
<feature type="domain" description="Methyl-accepting transducer" evidence="5">
    <location>
        <begin position="257"/>
        <end position="486"/>
    </location>
</feature>
<comment type="caution">
    <text evidence="7">The sequence shown here is derived from an EMBL/GenBank/DDBJ whole genome shotgun (WGS) entry which is preliminary data.</text>
</comment>
<dbReference type="InterPro" id="IPR003660">
    <property type="entry name" value="HAMP_dom"/>
</dbReference>
<protein>
    <submittedName>
        <fullName evidence="7">Methyl-accepting chemotaxis sensory transducer</fullName>
    </submittedName>
</protein>
<gene>
    <name evidence="7" type="ORF">EV655_10445</name>
</gene>
<dbReference type="GO" id="GO:0007165">
    <property type="term" value="P:signal transduction"/>
    <property type="evidence" value="ECO:0007669"/>
    <property type="project" value="UniProtKB-KW"/>
</dbReference>
<dbReference type="PRINTS" id="PR00260">
    <property type="entry name" value="CHEMTRNSDUCR"/>
</dbReference>
<keyword evidence="4" id="KW-0472">Membrane</keyword>
<keyword evidence="4" id="KW-0812">Transmembrane</keyword>
<dbReference type="OrthoDB" id="354287at2"/>
<proteinExistence type="inferred from homology"/>
<dbReference type="InterPro" id="IPR004090">
    <property type="entry name" value="Chemotax_Me-accpt_rcpt"/>
</dbReference>
<evidence type="ECO:0000256" key="2">
    <source>
        <dbReference type="ARBA" id="ARBA00029447"/>
    </source>
</evidence>
<evidence type="ECO:0000256" key="4">
    <source>
        <dbReference type="SAM" id="Phobius"/>
    </source>
</evidence>
<evidence type="ECO:0000313" key="8">
    <source>
        <dbReference type="Proteomes" id="UP000295142"/>
    </source>
</evidence>